<evidence type="ECO:0000259" key="5">
    <source>
        <dbReference type="Pfam" id="PF25469"/>
    </source>
</evidence>
<feature type="domain" description="NACHT" evidence="4">
    <location>
        <begin position="316"/>
        <end position="484"/>
    </location>
</feature>
<dbReference type="InterPro" id="IPR052752">
    <property type="entry name" value="NACHT-WD_repeat"/>
</dbReference>
<dbReference type="InterPro" id="IPR015943">
    <property type="entry name" value="WD40/YVTN_repeat-like_dom_sf"/>
</dbReference>
<evidence type="ECO:0000313" key="6">
    <source>
        <dbReference type="EMBL" id="WAR13694.1"/>
    </source>
</evidence>
<dbReference type="SMART" id="SM00320">
    <property type="entry name" value="WD40"/>
    <property type="match status" value="3"/>
</dbReference>
<evidence type="ECO:0000259" key="4">
    <source>
        <dbReference type="Pfam" id="PF05729"/>
    </source>
</evidence>
<organism evidence="6 7">
    <name type="scientific">Mya arenaria</name>
    <name type="common">Soft-shell clam</name>
    <dbReference type="NCBI Taxonomy" id="6604"/>
    <lineage>
        <taxon>Eukaryota</taxon>
        <taxon>Metazoa</taxon>
        <taxon>Spiralia</taxon>
        <taxon>Lophotrochozoa</taxon>
        <taxon>Mollusca</taxon>
        <taxon>Bivalvia</taxon>
        <taxon>Autobranchia</taxon>
        <taxon>Heteroconchia</taxon>
        <taxon>Euheterodonta</taxon>
        <taxon>Imparidentia</taxon>
        <taxon>Neoheterodontei</taxon>
        <taxon>Myida</taxon>
        <taxon>Myoidea</taxon>
        <taxon>Myidae</taxon>
        <taxon>Mya</taxon>
    </lineage>
</organism>
<dbReference type="SUPFAM" id="SSF50998">
    <property type="entry name" value="Quinoprotein alcohol dehydrogenase-like"/>
    <property type="match status" value="1"/>
</dbReference>
<dbReference type="Gene3D" id="2.130.10.10">
    <property type="entry name" value="YVTN repeat-like/Quinoprotein amine dehydrogenase"/>
    <property type="match status" value="2"/>
</dbReference>
<dbReference type="EMBL" id="CP111020">
    <property type="protein sequence ID" value="WAR13694.1"/>
    <property type="molecule type" value="Genomic_DNA"/>
</dbReference>
<dbReference type="SUPFAM" id="SSF50969">
    <property type="entry name" value="YVTN repeat-like/Quinoprotein amine dehydrogenase"/>
    <property type="match status" value="1"/>
</dbReference>
<dbReference type="Gene3D" id="1.25.40.370">
    <property type="match status" value="1"/>
</dbReference>
<sequence>MGDDMYNSILHGSLNNLPTLNSRLVRIFVSSTFTDTREERNVLLEEVYPNLKSICKEKYGMDFQTFLNQKHGFRPLQASIVATEFQMLCDALKELGKDTSQLKQWYKKDENQVPPVYILQPISTYIPGYRDKSNQSAREEWDTVFNHLRENLRTASRTSHQQGKLSKEDMHKYYMSVTEAEIASGILRLPDSAADHCLCFVRIIEDITNHLDHSKAWRFIDVLTENQRALDNEAQTILGELRDDKIVKKLNNFNISSMVAKIDAAVNREKSLNTDEIYIEVLQHLSMARERCEMFHGREEILEMISEYLHGNEQQILVLYGQSGCGKTSIMAQTIKLVAGMFKSVAVVVRFLGTSPHSSNLWRLLRSLCEQITACYGKDKSEIPEDFDDLKDYFLKSLKFATPTKPLVLILDSLDQLTSEHNSYKLHWLPRKLPANVRFLVSTYTEASNLLDTLRLVFSGHVFVQVPVFSQVLSTEVLTAWLKNKKRTLTKEQFGFVEEVFKKCSLPLFVKLTYDQVLLWKSYTPSNLCQLSFTVQQSIQTLFSQLEKKHGVTMVTRSLSYVTASASGISETELEDLLSLDDTVLTDVFQIHIPPLRRIPPLLWVRIRHDISQYLVDKEVDEVRSFFWYHRQFFETAKKRYLSDKVYKQEIHSLMADYYLGKWYGIKKPFRYTPEQMKKIGITSPDDEADRKISAQPLIYSKEGKIVRYNKRKLNKLPYHLYKANRAGEVRSVCLFNYNWLLNKIKAVSLQDVLLDYTHFGENNGIIHKALKAGKSTLKLFPETIAIELCGRLLALLQTKTEKHETKLLEDSMQASAKQCRLVPYVSCYTIPSQSELYSIENSQVPVNAYISDISSESSHFATLAEQNTVMIWDSEVGELETTVTLISTDEANLNVMKKPSGKDVVIVGTTHQEKLNPVFVVNINNGEVEHRLMLDKLYKKIVFNDQLHFSVTDKLLLVHVNNQAADVFDLKSSKLLHEFDGEPDQAIFVAMDTMLVLHPTKTNFYKIYRSDTFELVHQVNCKGTPKSLFINDKTTLGCVVMENLPDMLILNLEEGSQLGNQKGHVNVASMSKTKNQRVTMEAGVGLVTSLEGFLVFDVKSLKKLREIKVPDQFKPRYRVLDFDAVLTPDQAYIIAGYDRHLIVWETKTGKLVDSIEATRSRISHLKISPDGKYVIQTNGRNNQITAWSVEALKKNIHSYKPLSLSNSARYMCVNREGTVAVTRSINSTDFSVIDVIQGTKRCDISHDFEGMCPFVTEDGIYAVIREYNSENCLKVWDTVSGEMVSQVAVSSLYLKAYILGTKPENMVVMVENDATQQNILTFYNLPSATETGISVTLGKYNMLQIFFADHDKYLFVGIEEHTDSGVKIYTKGYSVSTGKEIMVYPKMHPKKVQMITPDSDCIMGQRIHVDKNGKESWELAVLKIETGDAIATCRDCPESVLYIGNKGQYGIDRKRFVYDIKKGKRLFQFDPECEESKSTPKPKLTKDEKLALWIDMKSGLVKLGNVETQELIGMAPTHSLVLNLEVTPKGIILVGCEDGRIMLLQIVDGGKNKDALFHGVFTRSMKRGLQMRDSLLQSLKPGKKIERAPETSQQRDGAKTSKTCSLL</sequence>
<dbReference type="InterPro" id="IPR011044">
    <property type="entry name" value="Quino_amine_DH_bsu"/>
</dbReference>
<keyword evidence="7" id="KW-1185">Reference proteome</keyword>
<evidence type="ECO:0000313" key="7">
    <source>
        <dbReference type="Proteomes" id="UP001164746"/>
    </source>
</evidence>
<name>A0ABY7EX81_MYAAR</name>
<accession>A0ABY7EX81</accession>
<keyword evidence="2" id="KW-0677">Repeat</keyword>
<keyword evidence="1" id="KW-0853">WD repeat</keyword>
<dbReference type="CDD" id="cd00267">
    <property type="entry name" value="ABC_ATPase"/>
    <property type="match status" value="1"/>
</dbReference>
<feature type="domain" description="NWD1/2-like winged helix-turn-helix" evidence="5">
    <location>
        <begin position="532"/>
        <end position="645"/>
    </location>
</feature>
<dbReference type="Proteomes" id="UP001164746">
    <property type="component" value="Chromosome 9"/>
</dbReference>
<dbReference type="InterPro" id="IPR057588">
    <property type="entry name" value="NWD1/2-like_WH"/>
</dbReference>
<dbReference type="InterPro" id="IPR007111">
    <property type="entry name" value="NACHT_NTPase"/>
</dbReference>
<proteinExistence type="predicted"/>
<dbReference type="PANTHER" id="PTHR19871:SF14">
    <property type="entry name" value="DUF4062 DOMAIN-CONTAINING PROTEIN"/>
    <property type="match status" value="1"/>
</dbReference>
<protein>
    <submittedName>
        <fullName evidence="6">NWD2-like protein</fullName>
    </submittedName>
</protein>
<evidence type="ECO:0000256" key="2">
    <source>
        <dbReference type="ARBA" id="ARBA00022737"/>
    </source>
</evidence>
<dbReference type="InterPro" id="IPR001680">
    <property type="entry name" value="WD40_rpt"/>
</dbReference>
<reference evidence="6" key="1">
    <citation type="submission" date="2022-11" db="EMBL/GenBank/DDBJ databases">
        <title>Centuries of genome instability and evolution in soft-shell clam transmissible cancer (bioRxiv).</title>
        <authorList>
            <person name="Hart S.F.M."/>
            <person name="Yonemitsu M.A."/>
            <person name="Giersch R.M."/>
            <person name="Beal B.F."/>
            <person name="Arriagada G."/>
            <person name="Davis B.W."/>
            <person name="Ostrander E.A."/>
            <person name="Goff S.P."/>
            <person name="Metzger M.J."/>
        </authorList>
    </citation>
    <scope>NUCLEOTIDE SEQUENCE</scope>
    <source>
        <strain evidence="6">MELC-2E11</strain>
        <tissue evidence="6">Siphon/mantle</tissue>
    </source>
</reference>
<feature type="compositionally biased region" description="Polar residues" evidence="3">
    <location>
        <begin position="1591"/>
        <end position="1608"/>
    </location>
</feature>
<gene>
    <name evidence="6" type="ORF">MAR_003799</name>
</gene>
<dbReference type="Pfam" id="PF25469">
    <property type="entry name" value="WHD_NWD1"/>
    <property type="match status" value="1"/>
</dbReference>
<dbReference type="SUPFAM" id="SSF52540">
    <property type="entry name" value="P-loop containing nucleoside triphosphate hydrolases"/>
    <property type="match status" value="1"/>
</dbReference>
<dbReference type="Pfam" id="PF05729">
    <property type="entry name" value="NACHT"/>
    <property type="match status" value="1"/>
</dbReference>
<dbReference type="PANTHER" id="PTHR19871">
    <property type="entry name" value="BETA TRANSDUCIN-RELATED PROTEIN"/>
    <property type="match status" value="1"/>
</dbReference>
<dbReference type="Gene3D" id="3.40.50.300">
    <property type="entry name" value="P-loop containing nucleotide triphosphate hydrolases"/>
    <property type="match status" value="1"/>
</dbReference>
<evidence type="ECO:0000256" key="1">
    <source>
        <dbReference type="ARBA" id="ARBA00022574"/>
    </source>
</evidence>
<feature type="region of interest" description="Disordered" evidence="3">
    <location>
        <begin position="1585"/>
        <end position="1608"/>
    </location>
</feature>
<dbReference type="InterPro" id="IPR027417">
    <property type="entry name" value="P-loop_NTPase"/>
</dbReference>
<dbReference type="InterPro" id="IPR011047">
    <property type="entry name" value="Quinoprotein_ADH-like_sf"/>
</dbReference>
<evidence type="ECO:0000256" key="3">
    <source>
        <dbReference type="SAM" id="MobiDB-lite"/>
    </source>
</evidence>